<gene>
    <name evidence="2" type="ORF">WA026_009421</name>
</gene>
<name>A0AAW1TVM7_9CUCU</name>
<evidence type="ECO:0000313" key="3">
    <source>
        <dbReference type="Proteomes" id="UP001431783"/>
    </source>
</evidence>
<dbReference type="Pfam" id="PF01395">
    <property type="entry name" value="PBP_GOBP"/>
    <property type="match status" value="2"/>
</dbReference>
<dbReference type="InterPro" id="IPR036728">
    <property type="entry name" value="PBP_GOBP_sf"/>
</dbReference>
<evidence type="ECO:0000256" key="1">
    <source>
        <dbReference type="SAM" id="SignalP"/>
    </source>
</evidence>
<keyword evidence="3" id="KW-1185">Reference proteome</keyword>
<organism evidence="2 3">
    <name type="scientific">Henosepilachna vigintioctopunctata</name>
    <dbReference type="NCBI Taxonomy" id="420089"/>
    <lineage>
        <taxon>Eukaryota</taxon>
        <taxon>Metazoa</taxon>
        <taxon>Ecdysozoa</taxon>
        <taxon>Arthropoda</taxon>
        <taxon>Hexapoda</taxon>
        <taxon>Insecta</taxon>
        <taxon>Pterygota</taxon>
        <taxon>Neoptera</taxon>
        <taxon>Endopterygota</taxon>
        <taxon>Coleoptera</taxon>
        <taxon>Polyphaga</taxon>
        <taxon>Cucujiformia</taxon>
        <taxon>Coccinelloidea</taxon>
        <taxon>Coccinellidae</taxon>
        <taxon>Epilachninae</taxon>
        <taxon>Epilachnini</taxon>
        <taxon>Henosepilachna</taxon>
    </lineage>
</organism>
<feature type="signal peptide" evidence="1">
    <location>
        <begin position="1"/>
        <end position="22"/>
    </location>
</feature>
<dbReference type="Gene3D" id="1.10.238.20">
    <property type="entry name" value="Pheromone/general odorant binding protein domain"/>
    <property type="match status" value="2"/>
</dbReference>
<sequence length="209" mass="24024">MISIFKFAVVVFYLIAQMSVLAERDISVIFDKCSAQRKEPDNQYSSELPLCILTAMEILNNNGAVNKKNLEELLLLRYKNQTFVNNLIDLCAVEQPNPGETAYYVFYTCWITPYESLEDAKHMIAFLSCWYPKYKSSEKIKAAQNDIYKCFLEKINIMDKNGEVNKEAVLQIMKASENKKLTDAVIEGCVTKKENPLETANNIWKCINM</sequence>
<dbReference type="EMBL" id="JARQZJ010000034">
    <property type="protein sequence ID" value="KAK9875622.1"/>
    <property type="molecule type" value="Genomic_DNA"/>
</dbReference>
<protein>
    <submittedName>
        <fullName evidence="2">Uncharacterized protein</fullName>
    </submittedName>
</protein>
<accession>A0AAW1TVM7</accession>
<keyword evidence="1" id="KW-0732">Signal</keyword>
<comment type="caution">
    <text evidence="2">The sequence shown here is derived from an EMBL/GenBank/DDBJ whole genome shotgun (WGS) entry which is preliminary data.</text>
</comment>
<reference evidence="2 3" key="1">
    <citation type="submission" date="2023-03" db="EMBL/GenBank/DDBJ databases">
        <title>Genome insight into feeding habits of ladybird beetles.</title>
        <authorList>
            <person name="Li H.-S."/>
            <person name="Huang Y.-H."/>
            <person name="Pang H."/>
        </authorList>
    </citation>
    <scope>NUCLEOTIDE SEQUENCE [LARGE SCALE GENOMIC DNA]</scope>
    <source>
        <strain evidence="2">SYSU_2023b</strain>
        <tissue evidence="2">Whole body</tissue>
    </source>
</reference>
<dbReference type="SUPFAM" id="SSF47565">
    <property type="entry name" value="Insect pheromone/odorant-binding proteins"/>
    <property type="match status" value="2"/>
</dbReference>
<dbReference type="Proteomes" id="UP001431783">
    <property type="component" value="Unassembled WGS sequence"/>
</dbReference>
<dbReference type="CDD" id="cd23992">
    <property type="entry name" value="PBP_GOBP"/>
    <property type="match status" value="1"/>
</dbReference>
<dbReference type="AlphaFoldDB" id="A0AAW1TVM7"/>
<dbReference type="GO" id="GO:0005549">
    <property type="term" value="F:odorant binding"/>
    <property type="evidence" value="ECO:0007669"/>
    <property type="project" value="InterPro"/>
</dbReference>
<dbReference type="InterPro" id="IPR006170">
    <property type="entry name" value="PBP/GOBP"/>
</dbReference>
<proteinExistence type="predicted"/>
<feature type="chain" id="PRO_5043418842" evidence="1">
    <location>
        <begin position="23"/>
        <end position="209"/>
    </location>
</feature>
<evidence type="ECO:0000313" key="2">
    <source>
        <dbReference type="EMBL" id="KAK9875622.1"/>
    </source>
</evidence>